<dbReference type="GO" id="GO:0016740">
    <property type="term" value="F:transferase activity"/>
    <property type="evidence" value="ECO:0007669"/>
    <property type="project" value="UniProtKB-KW"/>
</dbReference>
<feature type="domain" description="Histidine phosphotransferase ChpT C-terminal" evidence="1">
    <location>
        <begin position="77"/>
        <end position="187"/>
    </location>
</feature>
<dbReference type="AlphaFoldDB" id="A0A521BT61"/>
<dbReference type="InterPro" id="IPR036890">
    <property type="entry name" value="HATPase_C_sf"/>
</dbReference>
<evidence type="ECO:0000313" key="3">
    <source>
        <dbReference type="Proteomes" id="UP000316030"/>
    </source>
</evidence>
<sequence>MPHDNLDLGALIGSRICHDLISPIGAIGNGLELLLMELPASPELSLIAESVDNANARVQFFRVAFGKASQGQHVTPSEIEKILNDVSRGGRIAMRWTGTDAPNRATARAAFLAAMCLETALPLGGEIALSHSGDHWTLHATGRRITPQPDLWAHLQAPHTPTGLTAGQVQFAILPGLLAELGKQAKVTFTDTLATIQF</sequence>
<organism evidence="2 3">
    <name type="scientific">Thalassovita litoralis</name>
    <dbReference type="NCBI Taxonomy" id="1010611"/>
    <lineage>
        <taxon>Bacteria</taxon>
        <taxon>Pseudomonadati</taxon>
        <taxon>Pseudomonadota</taxon>
        <taxon>Alphaproteobacteria</taxon>
        <taxon>Rhodobacterales</taxon>
        <taxon>Roseobacteraceae</taxon>
        <taxon>Thalassovita</taxon>
    </lineage>
</organism>
<protein>
    <submittedName>
        <fullName evidence="2">Histidine phosphotransferase ChpT</fullName>
    </submittedName>
</protein>
<keyword evidence="3" id="KW-1185">Reference proteome</keyword>
<dbReference type="Gene3D" id="1.10.287.130">
    <property type="match status" value="1"/>
</dbReference>
<dbReference type="Pfam" id="PF10090">
    <property type="entry name" value="HPTransfase"/>
    <property type="match status" value="1"/>
</dbReference>
<dbReference type="Gene3D" id="3.30.565.10">
    <property type="entry name" value="Histidine kinase-like ATPase, C-terminal domain"/>
    <property type="match status" value="1"/>
</dbReference>
<accession>A0A521BT61</accession>
<dbReference type="InterPro" id="IPR018762">
    <property type="entry name" value="ChpT_C"/>
</dbReference>
<evidence type="ECO:0000259" key="1">
    <source>
        <dbReference type="Pfam" id="PF10090"/>
    </source>
</evidence>
<dbReference type="RefSeq" id="WP_235891403.1">
    <property type="nucleotide sequence ID" value="NZ_FXTO01000004.1"/>
</dbReference>
<keyword evidence="2" id="KW-0808">Transferase</keyword>
<reference evidence="2 3" key="1">
    <citation type="submission" date="2017-05" db="EMBL/GenBank/DDBJ databases">
        <authorList>
            <person name="Varghese N."/>
            <person name="Submissions S."/>
        </authorList>
    </citation>
    <scope>NUCLEOTIDE SEQUENCE [LARGE SCALE GENOMIC DNA]</scope>
    <source>
        <strain evidence="2 3">DSM 29506</strain>
    </source>
</reference>
<name>A0A521BT61_9RHOB</name>
<evidence type="ECO:0000313" key="2">
    <source>
        <dbReference type="EMBL" id="SMO50337.1"/>
    </source>
</evidence>
<gene>
    <name evidence="2" type="ORF">SAMN06265173_10456</name>
</gene>
<dbReference type="EMBL" id="FXTO01000004">
    <property type="protein sequence ID" value="SMO50337.1"/>
    <property type="molecule type" value="Genomic_DNA"/>
</dbReference>
<dbReference type="Proteomes" id="UP000316030">
    <property type="component" value="Unassembled WGS sequence"/>
</dbReference>
<proteinExistence type="predicted"/>